<dbReference type="InterPro" id="IPR001810">
    <property type="entry name" value="F-box_dom"/>
</dbReference>
<proteinExistence type="predicted"/>
<dbReference type="SUPFAM" id="SSF50965">
    <property type="entry name" value="Galactose oxidase, central domain"/>
    <property type="match status" value="1"/>
</dbReference>
<evidence type="ECO:0000313" key="4">
    <source>
        <dbReference type="Proteomes" id="UP000827721"/>
    </source>
</evidence>
<comment type="caution">
    <text evidence="3">The sequence shown here is derived from an EMBL/GenBank/DDBJ whole genome shotgun (WGS) entry which is preliminary data.</text>
</comment>
<dbReference type="InterPro" id="IPR050942">
    <property type="entry name" value="F-box_BR-signaling"/>
</dbReference>
<evidence type="ECO:0000259" key="1">
    <source>
        <dbReference type="Pfam" id="PF00646"/>
    </source>
</evidence>
<dbReference type="EMBL" id="JAFEMO010000004">
    <property type="protein sequence ID" value="KAH7571957.1"/>
    <property type="molecule type" value="Genomic_DNA"/>
</dbReference>
<protein>
    <recommendedName>
        <fullName evidence="5">F-box domain-containing protein</fullName>
    </recommendedName>
</protein>
<keyword evidence="4" id="KW-1185">Reference proteome</keyword>
<evidence type="ECO:0000259" key="2">
    <source>
        <dbReference type="Pfam" id="PF03478"/>
    </source>
</evidence>
<dbReference type="InterPro" id="IPR011043">
    <property type="entry name" value="Gal_Oxase/kelch_b-propeller"/>
</dbReference>
<dbReference type="InterPro" id="IPR005174">
    <property type="entry name" value="KIB1-4_b-propeller"/>
</dbReference>
<sequence length="387" mass="45523">MFLVDKSLHSYYHKNNMSDWSDLSIEILNLITERLYYIDQIRFRMVCKSWRLNIYDDIKYADKLPWIMGYSGKKKIHSSLFYLYEPSQKRRYLLKNKILVGAELRASKFGWLLLSKKLTKSYTCSSSSFFFYSPFTGEIIQLPELHMEDINRATFSTAPASSNCVIFVINLCYRANKFCVSTFSLGDTTWSSHWFNDYHGHGPLIYNVAYAKGVFYCAFHAFDVMGAYNPALREWKLHPYPPVFKRPYQYHLSLIESPDDGNLILLSYNYNDPEWVFRFDQSQMKWFRIENFMSGQSNADHEQVEIENLNNRILFYSLDNGISLPAEGEASKLANTIYSTSFRWYRWCTSRGGKGGTHQSPCPQIYDWVDEGADRLWKVWIQPPQTR</sequence>
<evidence type="ECO:0008006" key="5">
    <source>
        <dbReference type="Google" id="ProtNLM"/>
    </source>
</evidence>
<dbReference type="Proteomes" id="UP000827721">
    <property type="component" value="Unassembled WGS sequence"/>
</dbReference>
<evidence type="ECO:0000313" key="3">
    <source>
        <dbReference type="EMBL" id="KAH7571957.1"/>
    </source>
</evidence>
<dbReference type="Pfam" id="PF03478">
    <property type="entry name" value="Beta-prop_KIB1-4"/>
    <property type="match status" value="1"/>
</dbReference>
<dbReference type="PANTHER" id="PTHR44259">
    <property type="entry name" value="OS07G0183000 PROTEIN-RELATED"/>
    <property type="match status" value="1"/>
</dbReference>
<gene>
    <name evidence="3" type="ORF">JRO89_XS04G0174100</name>
</gene>
<feature type="domain" description="F-box" evidence="1">
    <location>
        <begin position="20"/>
        <end position="51"/>
    </location>
</feature>
<dbReference type="Pfam" id="PF00646">
    <property type="entry name" value="F-box"/>
    <property type="match status" value="1"/>
</dbReference>
<accession>A0ABQ8I5Q2</accession>
<organism evidence="3 4">
    <name type="scientific">Xanthoceras sorbifolium</name>
    <dbReference type="NCBI Taxonomy" id="99658"/>
    <lineage>
        <taxon>Eukaryota</taxon>
        <taxon>Viridiplantae</taxon>
        <taxon>Streptophyta</taxon>
        <taxon>Embryophyta</taxon>
        <taxon>Tracheophyta</taxon>
        <taxon>Spermatophyta</taxon>
        <taxon>Magnoliopsida</taxon>
        <taxon>eudicotyledons</taxon>
        <taxon>Gunneridae</taxon>
        <taxon>Pentapetalae</taxon>
        <taxon>rosids</taxon>
        <taxon>malvids</taxon>
        <taxon>Sapindales</taxon>
        <taxon>Sapindaceae</taxon>
        <taxon>Xanthoceroideae</taxon>
        <taxon>Xanthoceras</taxon>
    </lineage>
</organism>
<reference evidence="3 4" key="1">
    <citation type="submission" date="2021-02" db="EMBL/GenBank/DDBJ databases">
        <title>Plant Genome Project.</title>
        <authorList>
            <person name="Zhang R.-G."/>
        </authorList>
    </citation>
    <scope>NUCLEOTIDE SEQUENCE [LARGE SCALE GENOMIC DNA]</scope>
    <source>
        <tissue evidence="3">Leaves</tissue>
    </source>
</reference>
<name>A0ABQ8I5Q2_9ROSI</name>
<feature type="domain" description="KIB1-4 beta-propeller" evidence="2">
    <location>
        <begin position="84"/>
        <end position="341"/>
    </location>
</feature>
<dbReference type="Gene3D" id="1.20.1280.50">
    <property type="match status" value="1"/>
</dbReference>
<dbReference type="InterPro" id="IPR036047">
    <property type="entry name" value="F-box-like_dom_sf"/>
</dbReference>
<dbReference type="SUPFAM" id="SSF81383">
    <property type="entry name" value="F-box domain"/>
    <property type="match status" value="1"/>
</dbReference>